<organism evidence="9 10">
    <name type="scientific">Paragonimus westermani</name>
    <dbReference type="NCBI Taxonomy" id="34504"/>
    <lineage>
        <taxon>Eukaryota</taxon>
        <taxon>Metazoa</taxon>
        <taxon>Spiralia</taxon>
        <taxon>Lophotrochozoa</taxon>
        <taxon>Platyhelminthes</taxon>
        <taxon>Trematoda</taxon>
        <taxon>Digenea</taxon>
        <taxon>Plagiorchiida</taxon>
        <taxon>Troglotremata</taxon>
        <taxon>Troglotrematidae</taxon>
        <taxon>Paragonimus</taxon>
    </lineage>
</organism>
<dbReference type="GO" id="GO:0019363">
    <property type="term" value="P:pyridine nucleotide biosynthetic process"/>
    <property type="evidence" value="ECO:0007669"/>
    <property type="project" value="UniProtKB-KW"/>
</dbReference>
<dbReference type="EMBL" id="QNGE01001843">
    <property type="protein sequence ID" value="KAA3676713.1"/>
    <property type="molecule type" value="Genomic_DNA"/>
</dbReference>
<dbReference type="PANTHER" id="PTHR11080:SF2">
    <property type="entry name" value="LD05707P"/>
    <property type="match status" value="1"/>
</dbReference>
<dbReference type="AlphaFoldDB" id="A0A5J4NMC9"/>
<evidence type="ECO:0000256" key="2">
    <source>
        <dbReference type="ARBA" id="ARBA00022642"/>
    </source>
</evidence>
<comment type="similarity">
    <text evidence="1">Belongs to the isochorismatase family.</text>
</comment>
<evidence type="ECO:0000256" key="4">
    <source>
        <dbReference type="ARBA" id="ARBA00022801"/>
    </source>
</evidence>
<accession>A0A5J4NMC9</accession>
<evidence type="ECO:0000256" key="7">
    <source>
        <dbReference type="ARBA" id="ARBA00043224"/>
    </source>
</evidence>
<dbReference type="InterPro" id="IPR036380">
    <property type="entry name" value="Isochorismatase-like_sf"/>
</dbReference>
<reference evidence="9 10" key="1">
    <citation type="journal article" date="2019" name="Gigascience">
        <title>Whole-genome sequence of the oriental lung fluke Paragonimus westermani.</title>
        <authorList>
            <person name="Oey H."/>
            <person name="Zakrzewski M."/>
            <person name="Narain K."/>
            <person name="Devi K.R."/>
            <person name="Agatsuma T."/>
            <person name="Nawaratna S."/>
            <person name="Gobert G.N."/>
            <person name="Jones M.K."/>
            <person name="Ragan M.A."/>
            <person name="McManus D.P."/>
            <person name="Krause L."/>
        </authorList>
    </citation>
    <scope>NUCLEOTIDE SEQUENCE [LARGE SCALE GENOMIC DNA]</scope>
    <source>
        <strain evidence="9 10">IND2009</strain>
    </source>
</reference>
<dbReference type="SUPFAM" id="SSF52499">
    <property type="entry name" value="Isochorismatase-like hydrolases"/>
    <property type="match status" value="1"/>
</dbReference>
<dbReference type="Proteomes" id="UP000324629">
    <property type="component" value="Unassembled WGS sequence"/>
</dbReference>
<keyword evidence="10" id="KW-1185">Reference proteome</keyword>
<proteinExistence type="inferred from homology"/>
<evidence type="ECO:0000313" key="9">
    <source>
        <dbReference type="EMBL" id="KAA3676713.1"/>
    </source>
</evidence>
<evidence type="ECO:0000256" key="3">
    <source>
        <dbReference type="ARBA" id="ARBA00022723"/>
    </source>
</evidence>
<evidence type="ECO:0000256" key="5">
    <source>
        <dbReference type="ARBA" id="ARBA00037900"/>
    </source>
</evidence>
<name>A0A5J4NMC9_9TREM</name>
<evidence type="ECO:0000256" key="1">
    <source>
        <dbReference type="ARBA" id="ARBA00006336"/>
    </source>
</evidence>
<evidence type="ECO:0000313" key="10">
    <source>
        <dbReference type="Proteomes" id="UP000324629"/>
    </source>
</evidence>
<dbReference type="InterPro" id="IPR052347">
    <property type="entry name" value="Isochorismatase_Nicotinamidase"/>
</dbReference>
<sequence>MKKLIRRSTIRSPSESENERSIRKWDKITAAEIAMFEVSQNAAYTNLPFKDDSLVNTFRKLPDSSIPVYKGTLPDVESYSIFGDPNGVEETGIKCSLKLFGIRTLVLCGIAFDVCVAASALDATKLGYRVIVAEDACVGINHSEIRHKRQEMLEAGVHLTCVAKIDSILSGEFAPLFHVMKTIKQYRAQLTDCATP</sequence>
<keyword evidence="2" id="KW-0662">Pyridine nucleotide biosynthesis</keyword>
<comment type="pathway">
    <text evidence="5">Cofactor biosynthesis; nicotinate biosynthesis; nicotinate from nicotinamide: step 1/1.</text>
</comment>
<evidence type="ECO:0000259" key="8">
    <source>
        <dbReference type="Pfam" id="PF00857"/>
    </source>
</evidence>
<gene>
    <name evidence="9" type="ORF">DEA37_0012563</name>
</gene>
<dbReference type="InterPro" id="IPR000868">
    <property type="entry name" value="Isochorismatase-like_dom"/>
</dbReference>
<dbReference type="Gene3D" id="3.40.50.850">
    <property type="entry name" value="Isochorismatase-like"/>
    <property type="match status" value="1"/>
</dbReference>
<feature type="domain" description="Isochorismatase-like" evidence="8">
    <location>
        <begin position="86"/>
        <end position="162"/>
    </location>
</feature>
<dbReference type="GO" id="GO:0046872">
    <property type="term" value="F:metal ion binding"/>
    <property type="evidence" value="ECO:0007669"/>
    <property type="project" value="UniProtKB-KW"/>
</dbReference>
<dbReference type="EC" id="3.5.1.19" evidence="6"/>
<protein>
    <recommendedName>
        <fullName evidence="6">nicotinamidase</fullName>
        <ecNumber evidence="6">3.5.1.19</ecNumber>
    </recommendedName>
    <alternativeName>
        <fullName evidence="7">Nicotinamide deamidase</fullName>
    </alternativeName>
</protein>
<comment type="caution">
    <text evidence="9">The sequence shown here is derived from an EMBL/GenBank/DDBJ whole genome shotgun (WGS) entry which is preliminary data.</text>
</comment>
<dbReference type="Pfam" id="PF00857">
    <property type="entry name" value="Isochorismatase"/>
    <property type="match status" value="1"/>
</dbReference>
<evidence type="ECO:0000256" key="6">
    <source>
        <dbReference type="ARBA" id="ARBA00039017"/>
    </source>
</evidence>
<keyword evidence="3" id="KW-0479">Metal-binding</keyword>
<dbReference type="GO" id="GO:0008936">
    <property type="term" value="F:nicotinamidase activity"/>
    <property type="evidence" value="ECO:0007669"/>
    <property type="project" value="UniProtKB-EC"/>
</dbReference>
<dbReference type="PANTHER" id="PTHR11080">
    <property type="entry name" value="PYRAZINAMIDASE/NICOTINAMIDASE"/>
    <property type="match status" value="1"/>
</dbReference>
<keyword evidence="4" id="KW-0378">Hydrolase</keyword>